<dbReference type="GO" id="GO:0009910">
    <property type="term" value="P:negative regulation of flower development"/>
    <property type="evidence" value="ECO:0007669"/>
    <property type="project" value="InterPro"/>
</dbReference>
<reference evidence="2 3" key="1">
    <citation type="journal article" date="2013" name="Proc. Natl. Acad. Sci. U.S.A.">
        <title>Fine-scale variation in meiotic recombination in Mimulus inferred from population shotgun sequencing.</title>
        <authorList>
            <person name="Hellsten U."/>
            <person name="Wright K.M."/>
            <person name="Jenkins J."/>
            <person name="Shu S."/>
            <person name="Yuan Y."/>
            <person name="Wessler S.R."/>
            <person name="Schmutz J."/>
            <person name="Willis J.H."/>
            <person name="Rokhsar D.S."/>
        </authorList>
    </citation>
    <scope>NUCLEOTIDE SEQUENCE [LARGE SCALE GENOMIC DNA]</scope>
    <source>
        <strain evidence="3">cv. DUN x IM62</strain>
    </source>
</reference>
<evidence type="ECO:0000256" key="1">
    <source>
        <dbReference type="SAM" id="MobiDB-lite"/>
    </source>
</evidence>
<organism evidence="2 3">
    <name type="scientific">Erythranthe guttata</name>
    <name type="common">Yellow monkey flower</name>
    <name type="synonym">Mimulus guttatus</name>
    <dbReference type="NCBI Taxonomy" id="4155"/>
    <lineage>
        <taxon>Eukaryota</taxon>
        <taxon>Viridiplantae</taxon>
        <taxon>Streptophyta</taxon>
        <taxon>Embryophyta</taxon>
        <taxon>Tracheophyta</taxon>
        <taxon>Spermatophyta</taxon>
        <taxon>Magnoliopsida</taxon>
        <taxon>eudicotyledons</taxon>
        <taxon>Gunneridae</taxon>
        <taxon>Pentapetalae</taxon>
        <taxon>asterids</taxon>
        <taxon>lamiids</taxon>
        <taxon>Lamiales</taxon>
        <taxon>Phrymaceae</taxon>
        <taxon>Erythranthe</taxon>
    </lineage>
</organism>
<accession>A0A022PYA2</accession>
<dbReference type="EMBL" id="KI632284">
    <property type="protein sequence ID" value="EYU20449.1"/>
    <property type="molecule type" value="Genomic_DNA"/>
</dbReference>
<dbReference type="InterPro" id="IPR034583">
    <property type="entry name" value="EMF1"/>
</dbReference>
<dbReference type="GO" id="GO:0048367">
    <property type="term" value="P:shoot system development"/>
    <property type="evidence" value="ECO:0007669"/>
    <property type="project" value="InterPro"/>
</dbReference>
<feature type="compositionally biased region" description="Basic and acidic residues" evidence="1">
    <location>
        <begin position="264"/>
        <end position="275"/>
    </location>
</feature>
<proteinExistence type="predicted"/>
<dbReference type="GO" id="GO:0045892">
    <property type="term" value="P:negative regulation of DNA-templated transcription"/>
    <property type="evidence" value="ECO:0007669"/>
    <property type="project" value="InterPro"/>
</dbReference>
<gene>
    <name evidence="2" type="ORF">MIMGU_mgv1a011653mg</name>
</gene>
<keyword evidence="3" id="KW-1185">Reference proteome</keyword>
<evidence type="ECO:0000313" key="3">
    <source>
        <dbReference type="Proteomes" id="UP000030748"/>
    </source>
</evidence>
<dbReference type="PANTHER" id="PTHR35504">
    <property type="entry name" value="PROTEIN EMBRYONIC FLOWER 1"/>
    <property type="match status" value="1"/>
</dbReference>
<feature type="region of interest" description="Disordered" evidence="1">
    <location>
        <begin position="245"/>
        <end position="275"/>
    </location>
</feature>
<dbReference type="STRING" id="4155.A0A022PYA2"/>
<protein>
    <submittedName>
        <fullName evidence="2">Uncharacterized protein</fullName>
    </submittedName>
</protein>
<dbReference type="PANTHER" id="PTHR35504:SF1">
    <property type="entry name" value="PROTEIN EMBRYONIC FLOWER 1"/>
    <property type="match status" value="1"/>
</dbReference>
<dbReference type="Proteomes" id="UP000030748">
    <property type="component" value="Unassembled WGS sequence"/>
</dbReference>
<dbReference type="AlphaFoldDB" id="A0A022PYA2"/>
<name>A0A022PYA2_ERYGU</name>
<evidence type="ECO:0000313" key="2">
    <source>
        <dbReference type="EMBL" id="EYU20449.1"/>
    </source>
</evidence>
<sequence length="275" mass="30670">MEIGTSDDIPMEIVELLARNQHERALGNTRRGYSGLYMDQRPGMINFPLAGRNGSTLGNGNVGVRQNINNPLINLSQFNNKYSQIEIGKPEERQFGFFSTSTSRQQQIKKHYPASDQCYKGKNTVISDHHTKVVKGKKAAFEEGRVGSTSSAASGRSLEHYSNDTIPAMQLLSLMDQRIVSGSSFEVGPKRFLDSPLDGLVIQPERSNLRLGPCTLNRNPADFSIPDAGNEFTLTAKDLKFRKRSNASKEKMRSLNLANRGRMRKDVSGKEFSRK</sequence>